<evidence type="ECO:0000256" key="7">
    <source>
        <dbReference type="ARBA" id="ARBA00023170"/>
    </source>
</evidence>
<keyword evidence="2" id="KW-1003">Cell membrane</keyword>
<evidence type="ECO:0000256" key="11">
    <source>
        <dbReference type="SAM" id="Phobius"/>
    </source>
</evidence>
<dbReference type="PROSITE" id="PS00237">
    <property type="entry name" value="G_PROTEIN_RECEP_F1_1"/>
    <property type="match status" value="1"/>
</dbReference>
<evidence type="ECO:0000256" key="9">
    <source>
        <dbReference type="RuleBase" id="RU000688"/>
    </source>
</evidence>
<dbReference type="InterPro" id="IPR017452">
    <property type="entry name" value="GPCR_Rhodpsn_7TM"/>
</dbReference>
<organism evidence="13 14">
    <name type="scientific">Acropora cervicornis</name>
    <name type="common">Staghorn coral</name>
    <dbReference type="NCBI Taxonomy" id="6130"/>
    <lineage>
        <taxon>Eukaryota</taxon>
        <taxon>Metazoa</taxon>
        <taxon>Cnidaria</taxon>
        <taxon>Anthozoa</taxon>
        <taxon>Hexacorallia</taxon>
        <taxon>Scleractinia</taxon>
        <taxon>Astrocoeniina</taxon>
        <taxon>Acroporidae</taxon>
        <taxon>Acropora</taxon>
    </lineage>
</organism>
<keyword evidence="4 11" id="KW-1133">Transmembrane helix</keyword>
<comment type="caution">
    <text evidence="13">The sequence shown here is derived from an EMBL/GenBank/DDBJ whole genome shotgun (WGS) entry which is preliminary data.</text>
</comment>
<name>A0AAD9UZL3_ACRCE</name>
<dbReference type="PRINTS" id="PR00237">
    <property type="entry name" value="GPCRRHODOPSN"/>
</dbReference>
<proteinExistence type="inferred from homology"/>
<dbReference type="Pfam" id="PF00001">
    <property type="entry name" value="7tm_1"/>
    <property type="match status" value="1"/>
</dbReference>
<dbReference type="SUPFAM" id="SSF81321">
    <property type="entry name" value="Family A G protein-coupled receptor-like"/>
    <property type="match status" value="1"/>
</dbReference>
<evidence type="ECO:0000256" key="5">
    <source>
        <dbReference type="ARBA" id="ARBA00023040"/>
    </source>
</evidence>
<dbReference type="InterPro" id="IPR050569">
    <property type="entry name" value="TAAR"/>
</dbReference>
<feature type="transmembrane region" description="Helical" evidence="11">
    <location>
        <begin position="39"/>
        <end position="59"/>
    </location>
</feature>
<evidence type="ECO:0000256" key="3">
    <source>
        <dbReference type="ARBA" id="ARBA00022692"/>
    </source>
</evidence>
<feature type="transmembrane region" description="Helical" evidence="11">
    <location>
        <begin position="147"/>
        <end position="169"/>
    </location>
</feature>
<dbReference type="InterPro" id="IPR000276">
    <property type="entry name" value="GPCR_Rhodpsn"/>
</dbReference>
<accession>A0AAD9UZL3</accession>
<evidence type="ECO:0000256" key="2">
    <source>
        <dbReference type="ARBA" id="ARBA00022475"/>
    </source>
</evidence>
<evidence type="ECO:0000259" key="12">
    <source>
        <dbReference type="PROSITE" id="PS50262"/>
    </source>
</evidence>
<keyword evidence="8 9" id="KW-0807">Transducer</keyword>
<dbReference type="PANTHER" id="PTHR24249:SF372">
    <property type="entry name" value="G-PROTEIN COUPLED RECEPTORS FAMILY 1 PROFILE DOMAIN-CONTAINING PROTEIN"/>
    <property type="match status" value="1"/>
</dbReference>
<dbReference type="PROSITE" id="PS50262">
    <property type="entry name" value="G_PROTEIN_RECEP_F1_2"/>
    <property type="match status" value="1"/>
</dbReference>
<dbReference type="EMBL" id="JARQWQ010000061">
    <property type="protein sequence ID" value="KAK2555617.1"/>
    <property type="molecule type" value="Genomic_DNA"/>
</dbReference>
<feature type="transmembrane region" description="Helical" evidence="11">
    <location>
        <begin position="71"/>
        <end position="92"/>
    </location>
</feature>
<evidence type="ECO:0000256" key="10">
    <source>
        <dbReference type="SAM" id="MobiDB-lite"/>
    </source>
</evidence>
<dbReference type="Gene3D" id="1.20.1070.10">
    <property type="entry name" value="Rhodopsin 7-helix transmembrane proteins"/>
    <property type="match status" value="1"/>
</dbReference>
<feature type="transmembrane region" description="Helical" evidence="11">
    <location>
        <begin position="189"/>
        <end position="209"/>
    </location>
</feature>
<keyword evidence="14" id="KW-1185">Reference proteome</keyword>
<keyword evidence="7 9" id="KW-0675">Receptor</keyword>
<feature type="region of interest" description="Disordered" evidence="10">
    <location>
        <begin position="1"/>
        <end position="20"/>
    </location>
</feature>
<feature type="transmembrane region" description="Helical" evidence="11">
    <location>
        <begin position="98"/>
        <end position="126"/>
    </location>
</feature>
<feature type="transmembrane region" description="Helical" evidence="11">
    <location>
        <begin position="247"/>
        <end position="268"/>
    </location>
</feature>
<dbReference type="GO" id="GO:0005886">
    <property type="term" value="C:plasma membrane"/>
    <property type="evidence" value="ECO:0007669"/>
    <property type="project" value="UniProtKB-SubCell"/>
</dbReference>
<evidence type="ECO:0000313" key="13">
    <source>
        <dbReference type="EMBL" id="KAK2555617.1"/>
    </source>
</evidence>
<dbReference type="Proteomes" id="UP001249851">
    <property type="component" value="Unassembled WGS sequence"/>
</dbReference>
<keyword evidence="5 9" id="KW-0297">G-protein coupled receptor</keyword>
<evidence type="ECO:0000256" key="6">
    <source>
        <dbReference type="ARBA" id="ARBA00023136"/>
    </source>
</evidence>
<feature type="domain" description="G-protein coupled receptors family 1 profile" evidence="12">
    <location>
        <begin position="51"/>
        <end position="305"/>
    </location>
</feature>
<evidence type="ECO:0000256" key="4">
    <source>
        <dbReference type="ARBA" id="ARBA00022989"/>
    </source>
</evidence>
<dbReference type="CDD" id="cd00637">
    <property type="entry name" value="7tm_classA_rhodopsin-like"/>
    <property type="match status" value="1"/>
</dbReference>
<comment type="similarity">
    <text evidence="9">Belongs to the G-protein coupled receptor 1 family.</text>
</comment>
<protein>
    <submittedName>
        <fullName evidence="13">Adenosine receptor A2a</fullName>
    </submittedName>
</protein>
<dbReference type="GO" id="GO:0004930">
    <property type="term" value="F:G protein-coupled receptor activity"/>
    <property type="evidence" value="ECO:0007669"/>
    <property type="project" value="UniProtKB-KW"/>
</dbReference>
<comment type="subcellular location">
    <subcellularLocation>
        <location evidence="1">Cell membrane</location>
        <topology evidence="1">Multi-pass membrane protein</topology>
    </subcellularLocation>
</comment>
<dbReference type="PANTHER" id="PTHR24249">
    <property type="entry name" value="HISTAMINE RECEPTOR-RELATED G-PROTEIN COUPLED RECEPTOR"/>
    <property type="match status" value="1"/>
</dbReference>
<evidence type="ECO:0000256" key="1">
    <source>
        <dbReference type="ARBA" id="ARBA00004651"/>
    </source>
</evidence>
<keyword evidence="3 9" id="KW-0812">Transmembrane</keyword>
<evidence type="ECO:0000256" key="8">
    <source>
        <dbReference type="ARBA" id="ARBA00023224"/>
    </source>
</evidence>
<keyword evidence="6 11" id="KW-0472">Membrane</keyword>
<feature type="transmembrane region" description="Helical" evidence="11">
    <location>
        <begin position="288"/>
        <end position="307"/>
    </location>
</feature>
<gene>
    <name evidence="13" type="ORF">P5673_022638</name>
</gene>
<reference evidence="13" key="1">
    <citation type="journal article" date="2023" name="G3 (Bethesda)">
        <title>Whole genome assembly and annotation of the endangered Caribbean coral Acropora cervicornis.</title>
        <authorList>
            <person name="Selwyn J.D."/>
            <person name="Vollmer S.V."/>
        </authorList>
    </citation>
    <scope>NUCLEOTIDE SEQUENCE</scope>
    <source>
        <strain evidence="13">K2</strain>
    </source>
</reference>
<sequence>MAQQTHFQGETNMNSSDNLTRNEAQPDFIEMGRIRADTIPALVMMVFILVINGGVILLISCNSHLRKTSNIILVSLAVSDFLVGLVGIPLLVTCNSTFSISICLSSTIFFSFIALSTISHIVVMTCDRYVYIIWAMRYHNFVNRSRVLAVLGFIWFLSLTACVRISWTWQVNIETSEEDMAKVKEQEKVYLFIQFTIFFAFPLAVMTLLDTRMLLLLRQQYQRIMKENLPAEYRSSENKFQKRQRKVVSICVFLLILYVTCWLPYFILDVMQLYAEENVKTLPKIPLLVIYYLRLCTPLVNPLLYTLRKPDLKKVVKSLAFKIYNRLRSGNSSENGTEEFALTSRSDSKS</sequence>
<evidence type="ECO:0000313" key="14">
    <source>
        <dbReference type="Proteomes" id="UP001249851"/>
    </source>
</evidence>
<reference evidence="13" key="2">
    <citation type="journal article" date="2023" name="Science">
        <title>Genomic signatures of disease resistance in endangered staghorn corals.</title>
        <authorList>
            <person name="Vollmer S.V."/>
            <person name="Selwyn J.D."/>
            <person name="Despard B.A."/>
            <person name="Roesel C.L."/>
        </authorList>
    </citation>
    <scope>NUCLEOTIDE SEQUENCE</scope>
    <source>
        <strain evidence="13">K2</strain>
    </source>
</reference>
<dbReference type="AlphaFoldDB" id="A0AAD9UZL3"/>